<evidence type="ECO:0000256" key="11">
    <source>
        <dbReference type="ARBA" id="ARBA00047781"/>
    </source>
</evidence>
<dbReference type="GO" id="GO:0042802">
    <property type="term" value="F:identical protein binding"/>
    <property type="evidence" value="ECO:0007669"/>
    <property type="project" value="TreeGrafter"/>
</dbReference>
<dbReference type="Proteomes" id="UP000229317">
    <property type="component" value="Unassembled WGS sequence"/>
</dbReference>
<evidence type="ECO:0000256" key="9">
    <source>
        <dbReference type="ARBA" id="ARBA00022962"/>
    </source>
</evidence>
<dbReference type="FunFam" id="3.40.50.880:FF:000002">
    <property type="entry name" value="CTP synthase"/>
    <property type="match status" value="1"/>
</dbReference>
<evidence type="ECO:0000259" key="16">
    <source>
        <dbReference type="Pfam" id="PF00117"/>
    </source>
</evidence>
<accession>A0A2H0KT10</accession>
<evidence type="ECO:0000256" key="13">
    <source>
        <dbReference type="ARBA" id="ARBA00075170"/>
    </source>
</evidence>
<evidence type="ECO:0000256" key="3">
    <source>
        <dbReference type="ARBA" id="ARBA00012291"/>
    </source>
</evidence>
<dbReference type="InterPro" id="IPR017926">
    <property type="entry name" value="GATASE"/>
</dbReference>
<dbReference type="PROSITE" id="PS51273">
    <property type="entry name" value="GATASE_TYPE_1"/>
    <property type="match status" value="1"/>
</dbReference>
<keyword evidence="9" id="KW-0315">Glutamine amidotransferase</keyword>
<dbReference type="FunFam" id="3.40.50.300:FF:000009">
    <property type="entry name" value="CTP synthase"/>
    <property type="match status" value="1"/>
</dbReference>
<evidence type="ECO:0000256" key="6">
    <source>
        <dbReference type="ARBA" id="ARBA00022741"/>
    </source>
</evidence>
<evidence type="ECO:0000256" key="4">
    <source>
        <dbReference type="ARBA" id="ARBA00022598"/>
    </source>
</evidence>
<evidence type="ECO:0000256" key="10">
    <source>
        <dbReference type="ARBA" id="ARBA00022975"/>
    </source>
</evidence>
<dbReference type="InterPro" id="IPR029062">
    <property type="entry name" value="Class_I_gatase-like"/>
</dbReference>
<evidence type="ECO:0000256" key="2">
    <source>
        <dbReference type="ARBA" id="ARBA00007533"/>
    </source>
</evidence>
<gene>
    <name evidence="18" type="ORF">COV84_02030</name>
</gene>
<dbReference type="GO" id="GO:0044210">
    <property type="term" value="P:'de novo' CTP biosynthetic process"/>
    <property type="evidence" value="ECO:0007669"/>
    <property type="project" value="UniProtKB-UniPathway"/>
</dbReference>
<name>A0A2H0KT10_9BACT</name>
<keyword evidence="7" id="KW-0067">ATP-binding</keyword>
<keyword evidence="4" id="KW-0436">Ligase</keyword>
<protein>
    <recommendedName>
        <fullName evidence="12">CTP synthase</fullName>
        <ecNumber evidence="3">6.3.4.2</ecNumber>
    </recommendedName>
    <alternativeName>
        <fullName evidence="14">Cytidine 5'-triphosphate synthase</fullName>
    </alternativeName>
    <alternativeName>
        <fullName evidence="15">Cytidine triphosphate synthetase</fullName>
    </alternativeName>
    <alternativeName>
        <fullName evidence="13">UTP--ammonia ligase</fullName>
    </alternativeName>
</protein>
<comment type="similarity">
    <text evidence="2">Belongs to the CTP synthase family.</text>
</comment>
<dbReference type="Pfam" id="PF00117">
    <property type="entry name" value="GATase"/>
    <property type="match status" value="1"/>
</dbReference>
<dbReference type="NCBIfam" id="NF003792">
    <property type="entry name" value="PRK05380.1"/>
    <property type="match status" value="1"/>
</dbReference>
<dbReference type="InterPro" id="IPR017456">
    <property type="entry name" value="CTP_synthase_N"/>
</dbReference>
<dbReference type="NCBIfam" id="TIGR00337">
    <property type="entry name" value="PyrG"/>
    <property type="match status" value="1"/>
</dbReference>
<evidence type="ECO:0000256" key="1">
    <source>
        <dbReference type="ARBA" id="ARBA00005171"/>
    </source>
</evidence>
<comment type="catalytic activity">
    <reaction evidence="11">
        <text>UTP + L-glutamine + ATP + H2O = CTP + L-glutamate + ADP + phosphate + 2 H(+)</text>
        <dbReference type="Rhea" id="RHEA:26426"/>
        <dbReference type="ChEBI" id="CHEBI:15377"/>
        <dbReference type="ChEBI" id="CHEBI:15378"/>
        <dbReference type="ChEBI" id="CHEBI:29985"/>
        <dbReference type="ChEBI" id="CHEBI:30616"/>
        <dbReference type="ChEBI" id="CHEBI:37563"/>
        <dbReference type="ChEBI" id="CHEBI:43474"/>
        <dbReference type="ChEBI" id="CHEBI:46398"/>
        <dbReference type="ChEBI" id="CHEBI:58359"/>
        <dbReference type="ChEBI" id="CHEBI:456216"/>
        <dbReference type="EC" id="6.3.4.2"/>
    </reaction>
</comment>
<keyword evidence="6" id="KW-0547">Nucleotide-binding</keyword>
<dbReference type="EC" id="6.3.4.2" evidence="3"/>
<reference evidence="18 19" key="1">
    <citation type="submission" date="2017-09" db="EMBL/GenBank/DDBJ databases">
        <title>Depth-based differentiation of microbial function through sediment-hosted aquifers and enrichment of novel symbionts in the deep terrestrial subsurface.</title>
        <authorList>
            <person name="Probst A.J."/>
            <person name="Ladd B."/>
            <person name="Jarett J.K."/>
            <person name="Geller-Mcgrath D.E."/>
            <person name="Sieber C.M."/>
            <person name="Emerson J.B."/>
            <person name="Anantharaman K."/>
            <person name="Thomas B.C."/>
            <person name="Malmstrom R."/>
            <person name="Stieglmeier M."/>
            <person name="Klingl A."/>
            <person name="Woyke T."/>
            <person name="Ryan C.M."/>
            <person name="Banfield J.F."/>
        </authorList>
    </citation>
    <scope>NUCLEOTIDE SEQUENCE [LARGE SCALE GENOMIC DNA]</scope>
    <source>
        <strain evidence="18">CG11_big_fil_rev_8_21_14_0_20_40_15</strain>
    </source>
</reference>
<evidence type="ECO:0000256" key="15">
    <source>
        <dbReference type="ARBA" id="ARBA00083191"/>
    </source>
</evidence>
<dbReference type="EMBL" id="PCVO01000032">
    <property type="protein sequence ID" value="PIQ75282.1"/>
    <property type="molecule type" value="Genomic_DNA"/>
</dbReference>
<evidence type="ECO:0000256" key="12">
    <source>
        <dbReference type="ARBA" id="ARBA00070745"/>
    </source>
</evidence>
<feature type="domain" description="CTP synthase N-terminal" evidence="17">
    <location>
        <begin position="3"/>
        <end position="265"/>
    </location>
</feature>
<dbReference type="GO" id="GO:0003883">
    <property type="term" value="F:CTP synthase activity"/>
    <property type="evidence" value="ECO:0007669"/>
    <property type="project" value="UniProtKB-EC"/>
</dbReference>
<keyword evidence="8" id="KW-0460">Magnesium</keyword>
<dbReference type="GO" id="GO:0005524">
    <property type="term" value="F:ATP binding"/>
    <property type="evidence" value="ECO:0007669"/>
    <property type="project" value="UniProtKB-KW"/>
</dbReference>
<evidence type="ECO:0000256" key="8">
    <source>
        <dbReference type="ARBA" id="ARBA00022842"/>
    </source>
</evidence>
<dbReference type="Gene3D" id="3.40.50.300">
    <property type="entry name" value="P-loop containing nucleotide triphosphate hydrolases"/>
    <property type="match status" value="1"/>
</dbReference>
<comment type="pathway">
    <text evidence="1">Pyrimidine metabolism; CTP biosynthesis via de novo pathway; CTP from UDP: step 2/2.</text>
</comment>
<keyword evidence="10" id="KW-0665">Pyrimidine biosynthesis</keyword>
<dbReference type="UniPathway" id="UPA00159">
    <property type="reaction ID" value="UER00277"/>
</dbReference>
<evidence type="ECO:0000256" key="14">
    <source>
        <dbReference type="ARBA" id="ARBA00079941"/>
    </source>
</evidence>
<evidence type="ECO:0000256" key="7">
    <source>
        <dbReference type="ARBA" id="ARBA00022840"/>
    </source>
</evidence>
<dbReference type="GO" id="GO:0097268">
    <property type="term" value="C:cytoophidium"/>
    <property type="evidence" value="ECO:0007669"/>
    <property type="project" value="UniProtKB-ARBA"/>
</dbReference>
<dbReference type="CDD" id="cd01746">
    <property type="entry name" value="GATase1_CTP_Synthase"/>
    <property type="match status" value="1"/>
</dbReference>
<proteinExistence type="inferred from homology"/>
<dbReference type="Gene3D" id="3.40.50.880">
    <property type="match status" value="1"/>
</dbReference>
<feature type="domain" description="Glutamine amidotransferase" evidence="16">
    <location>
        <begin position="306"/>
        <end position="536"/>
    </location>
</feature>
<keyword evidence="5" id="KW-0479">Metal-binding</keyword>
<dbReference type="SUPFAM" id="SSF52317">
    <property type="entry name" value="Class I glutamine amidotransferase-like"/>
    <property type="match status" value="1"/>
</dbReference>
<dbReference type="SUPFAM" id="SSF52540">
    <property type="entry name" value="P-loop containing nucleoside triphosphate hydrolases"/>
    <property type="match status" value="1"/>
</dbReference>
<dbReference type="AlphaFoldDB" id="A0A2H0KT10"/>
<organism evidence="18 19">
    <name type="scientific">Candidatus Portnoybacteria bacterium CG11_big_fil_rev_8_21_14_0_20_40_15</name>
    <dbReference type="NCBI Taxonomy" id="1974817"/>
    <lineage>
        <taxon>Bacteria</taxon>
        <taxon>Candidatus Portnoyibacteriota</taxon>
    </lineage>
</organism>
<dbReference type="PANTHER" id="PTHR11550">
    <property type="entry name" value="CTP SYNTHASE"/>
    <property type="match status" value="1"/>
</dbReference>
<dbReference type="InterPro" id="IPR027417">
    <property type="entry name" value="P-loop_NTPase"/>
</dbReference>
<evidence type="ECO:0000313" key="18">
    <source>
        <dbReference type="EMBL" id="PIQ75282.1"/>
    </source>
</evidence>
<evidence type="ECO:0000259" key="17">
    <source>
        <dbReference type="Pfam" id="PF06418"/>
    </source>
</evidence>
<evidence type="ECO:0000313" key="19">
    <source>
        <dbReference type="Proteomes" id="UP000229317"/>
    </source>
</evidence>
<dbReference type="GO" id="GO:0019856">
    <property type="term" value="P:pyrimidine nucleobase biosynthetic process"/>
    <property type="evidence" value="ECO:0007669"/>
    <property type="project" value="TreeGrafter"/>
</dbReference>
<dbReference type="InterPro" id="IPR004468">
    <property type="entry name" value="CTP_synthase"/>
</dbReference>
<comment type="caution">
    <text evidence="18">The sequence shown here is derived from an EMBL/GenBank/DDBJ whole genome shotgun (WGS) entry which is preliminary data.</text>
</comment>
<sequence length="541" mass="60744">MAKYIFVAGGVMSGVGKGVATASIGKIIQARGFSVTAIKIDPYVNVDAGTMNPTEHGEVFVLDEGTECDQDMGNYERFLGLDLPAINYMTTGSIYEAVIHRERNMGYEGKCVEVVPHIPLEVIERIEKALKKAKADFITIEIGGTVGEYQNVLFLEAARMLKLKKPKDVLFVLVSYLPIPSKIGEMKTKPTQYAVRTLNSAGIQPDFILARSSVPLDKKRKEKIAVNCNMHEENVISAPDIETIYEVPINFEKDKLSDLILQKLEVKPKKSNMKDWAGLVKIIKTAKKPIKIGIVGKYFGTGDFILSDAYISVIEAIKHAAFFHKRKPEIDWINAESFEKDAKAVKILKEYDGIIVPGGFGSRGTEGKIKVIEFCRKNKIPYLGLCYGMQLAVIEFARHVCGLKAAHTTEIDKETKYPVIDIMPEQKKILEDKNYGATMRLGAYPAAITMRTQAFSAYKKHLISERHRHRWEVNPEYIETLEKSGLVFSGKSPDGRLMEIAELPKTEHPFFLGTQFHPEFKSRPLEPHPLFREFVEAAINK</sequence>
<dbReference type="InterPro" id="IPR033828">
    <property type="entry name" value="GATase1_CTP_Synthase"/>
</dbReference>
<dbReference type="GO" id="GO:0046872">
    <property type="term" value="F:metal ion binding"/>
    <property type="evidence" value="ECO:0007669"/>
    <property type="project" value="UniProtKB-KW"/>
</dbReference>
<evidence type="ECO:0000256" key="5">
    <source>
        <dbReference type="ARBA" id="ARBA00022723"/>
    </source>
</evidence>
<dbReference type="Pfam" id="PF06418">
    <property type="entry name" value="CTP_synth_N"/>
    <property type="match status" value="1"/>
</dbReference>
<dbReference type="PANTHER" id="PTHR11550:SF0">
    <property type="entry name" value="CTP SYNTHASE-RELATED"/>
    <property type="match status" value="1"/>
</dbReference>